<reference evidence="2" key="1">
    <citation type="journal article" date="2022" name="Mol. Ecol. Resour.">
        <title>The genomes of chicory, endive, great burdock and yacon provide insights into Asteraceae palaeo-polyploidization history and plant inulin production.</title>
        <authorList>
            <person name="Fan W."/>
            <person name="Wang S."/>
            <person name="Wang H."/>
            <person name="Wang A."/>
            <person name="Jiang F."/>
            <person name="Liu H."/>
            <person name="Zhao H."/>
            <person name="Xu D."/>
            <person name="Zhang Y."/>
        </authorList>
    </citation>
    <scope>NUCLEOTIDE SEQUENCE [LARGE SCALE GENOMIC DNA]</scope>
    <source>
        <strain evidence="2">cv. Niubang</strain>
    </source>
</reference>
<proteinExistence type="predicted"/>
<keyword evidence="2" id="KW-1185">Reference proteome</keyword>
<reference evidence="1 2" key="2">
    <citation type="journal article" date="2022" name="Mol. Ecol. Resour.">
        <title>The genomes of chicory, endive, great burdock and yacon provide insights into Asteraceae paleo-polyploidization history and plant inulin production.</title>
        <authorList>
            <person name="Fan W."/>
            <person name="Wang S."/>
            <person name="Wang H."/>
            <person name="Wang A."/>
            <person name="Jiang F."/>
            <person name="Liu H."/>
            <person name="Zhao H."/>
            <person name="Xu D."/>
            <person name="Zhang Y."/>
        </authorList>
    </citation>
    <scope>NUCLEOTIDE SEQUENCE [LARGE SCALE GENOMIC DNA]</scope>
    <source>
        <strain evidence="2">cv. Niubang</strain>
    </source>
</reference>
<evidence type="ECO:0000313" key="1">
    <source>
        <dbReference type="EMBL" id="KAI3729291.1"/>
    </source>
</evidence>
<evidence type="ECO:0000313" key="2">
    <source>
        <dbReference type="Proteomes" id="UP001055879"/>
    </source>
</evidence>
<sequence>MYILIFDIKNPSFYQLNPLKPQKPSIATASSSIATTVASIAPPPPPLSNHASTSPSFSRLDFIPVVLSFGFHLYSRRLHRSPASIALQPRFDVSIVLSSGLHPHCSLIWVSSTSVKYRRLIFISKDLVSSPSLSSHLSSVSSPLFSCQVRR</sequence>
<accession>A0ACB9C4S8</accession>
<name>A0ACB9C4S8_ARCLA</name>
<gene>
    <name evidence="1" type="ORF">L6452_17944</name>
</gene>
<protein>
    <submittedName>
        <fullName evidence="1">Uncharacterized protein</fullName>
    </submittedName>
</protein>
<dbReference type="Proteomes" id="UP001055879">
    <property type="component" value="Linkage Group LG05"/>
</dbReference>
<comment type="caution">
    <text evidence="1">The sequence shown here is derived from an EMBL/GenBank/DDBJ whole genome shotgun (WGS) entry which is preliminary data.</text>
</comment>
<organism evidence="1 2">
    <name type="scientific">Arctium lappa</name>
    <name type="common">Greater burdock</name>
    <name type="synonym">Lappa major</name>
    <dbReference type="NCBI Taxonomy" id="4217"/>
    <lineage>
        <taxon>Eukaryota</taxon>
        <taxon>Viridiplantae</taxon>
        <taxon>Streptophyta</taxon>
        <taxon>Embryophyta</taxon>
        <taxon>Tracheophyta</taxon>
        <taxon>Spermatophyta</taxon>
        <taxon>Magnoliopsida</taxon>
        <taxon>eudicotyledons</taxon>
        <taxon>Gunneridae</taxon>
        <taxon>Pentapetalae</taxon>
        <taxon>asterids</taxon>
        <taxon>campanulids</taxon>
        <taxon>Asterales</taxon>
        <taxon>Asteraceae</taxon>
        <taxon>Carduoideae</taxon>
        <taxon>Cardueae</taxon>
        <taxon>Arctiinae</taxon>
        <taxon>Arctium</taxon>
    </lineage>
</organism>
<dbReference type="EMBL" id="CM042051">
    <property type="protein sequence ID" value="KAI3729291.1"/>
    <property type="molecule type" value="Genomic_DNA"/>
</dbReference>